<comment type="similarity">
    <text evidence="5">Belongs to the SAT4 family.</text>
</comment>
<dbReference type="Pfam" id="PF20684">
    <property type="entry name" value="Fung_rhodopsin"/>
    <property type="match status" value="1"/>
</dbReference>
<dbReference type="OrthoDB" id="2988756at2759"/>
<feature type="transmembrane region" description="Helical" evidence="7">
    <location>
        <begin position="121"/>
        <end position="148"/>
    </location>
</feature>
<sequence length="311" mass="34481">MGEIDYSKDNGDNNIQQVIGWYICTFVPVIFLGLRFWIRIKRFGKLLLDDYLLMVAWSGMVVDLGIQHNMWKNGMGNPHATFHDILIPAGSSVYIISLWMVKLSLAVFYRRVASRTKLQTLYNILIAFLIATLCAVVGAIVFACFPVSRKYTTDPKKKCPPSVDQGLYWLMVLTNIFTDTLILALPWSIIATLRMPLRQKLGLGGVFALGIIVIIASIVRAVLSHRNETMLTCTVSMAETAIAIIATCLPAIRTLVMRDPSTFARSGEGLQPSGPSEDYELRRAKMKNKNGVSTNDSDEELVLGGTAATKD</sequence>
<dbReference type="GO" id="GO:0016020">
    <property type="term" value="C:membrane"/>
    <property type="evidence" value="ECO:0007669"/>
    <property type="project" value="UniProtKB-SubCell"/>
</dbReference>
<evidence type="ECO:0000256" key="1">
    <source>
        <dbReference type="ARBA" id="ARBA00004141"/>
    </source>
</evidence>
<evidence type="ECO:0000313" key="9">
    <source>
        <dbReference type="EMBL" id="KAA8903279.1"/>
    </source>
</evidence>
<dbReference type="Proteomes" id="UP000326924">
    <property type="component" value="Unassembled WGS sequence"/>
</dbReference>
<feature type="transmembrane region" description="Helical" evidence="7">
    <location>
        <begin position="86"/>
        <end position="109"/>
    </location>
</feature>
<accession>A0A5J5EU94</accession>
<evidence type="ECO:0000256" key="4">
    <source>
        <dbReference type="ARBA" id="ARBA00023136"/>
    </source>
</evidence>
<feature type="transmembrane region" description="Helical" evidence="7">
    <location>
        <begin position="168"/>
        <end position="189"/>
    </location>
</feature>
<comment type="caution">
    <text evidence="9">The sequence shown here is derived from an EMBL/GenBank/DDBJ whole genome shotgun (WGS) entry which is preliminary data.</text>
</comment>
<protein>
    <recommendedName>
        <fullName evidence="8">Rhodopsin domain-containing protein</fullName>
    </recommendedName>
</protein>
<feature type="region of interest" description="Disordered" evidence="6">
    <location>
        <begin position="285"/>
        <end position="311"/>
    </location>
</feature>
<feature type="transmembrane region" description="Helical" evidence="7">
    <location>
        <begin position="19"/>
        <end position="38"/>
    </location>
</feature>
<dbReference type="PANTHER" id="PTHR33048:SF114">
    <property type="entry name" value="MEMBRANE PROTEIN PTH11-LIKE, PUTATIVE (AFU_ORTHOLOGUE AFUA_7G06620)-RELATED"/>
    <property type="match status" value="1"/>
</dbReference>
<dbReference type="InterPro" id="IPR052337">
    <property type="entry name" value="SAT4-like"/>
</dbReference>
<keyword evidence="3 7" id="KW-1133">Transmembrane helix</keyword>
<feature type="transmembrane region" description="Helical" evidence="7">
    <location>
        <begin position="50"/>
        <end position="66"/>
    </location>
</feature>
<reference evidence="9 10" key="1">
    <citation type="submission" date="2019-09" db="EMBL/GenBank/DDBJ databases">
        <title>Draft genome of the ectomycorrhizal ascomycete Sphaerosporella brunnea.</title>
        <authorList>
            <consortium name="DOE Joint Genome Institute"/>
            <person name="Benucci G.M."/>
            <person name="Marozzi G."/>
            <person name="Antonielli L."/>
            <person name="Sanchez S."/>
            <person name="Marco P."/>
            <person name="Wang X."/>
            <person name="Falini L.B."/>
            <person name="Barry K."/>
            <person name="Haridas S."/>
            <person name="Lipzen A."/>
            <person name="Labutti K."/>
            <person name="Grigoriev I.V."/>
            <person name="Murat C."/>
            <person name="Martin F."/>
            <person name="Albertini E."/>
            <person name="Donnini D."/>
            <person name="Bonito G."/>
        </authorList>
    </citation>
    <scope>NUCLEOTIDE SEQUENCE [LARGE SCALE GENOMIC DNA]</scope>
    <source>
        <strain evidence="9 10">Sb_GMNB300</strain>
    </source>
</reference>
<comment type="subcellular location">
    <subcellularLocation>
        <location evidence="1">Membrane</location>
        <topology evidence="1">Multi-pass membrane protein</topology>
    </subcellularLocation>
</comment>
<name>A0A5J5EU94_9PEZI</name>
<keyword evidence="2 7" id="KW-0812">Transmembrane</keyword>
<dbReference type="EMBL" id="VXIS01000120">
    <property type="protein sequence ID" value="KAA8903279.1"/>
    <property type="molecule type" value="Genomic_DNA"/>
</dbReference>
<evidence type="ECO:0000256" key="3">
    <source>
        <dbReference type="ARBA" id="ARBA00022989"/>
    </source>
</evidence>
<feature type="transmembrane region" description="Helical" evidence="7">
    <location>
        <begin position="229"/>
        <end position="252"/>
    </location>
</feature>
<evidence type="ECO:0000256" key="2">
    <source>
        <dbReference type="ARBA" id="ARBA00022692"/>
    </source>
</evidence>
<dbReference type="InParanoid" id="A0A5J5EU94"/>
<evidence type="ECO:0000256" key="7">
    <source>
        <dbReference type="SAM" id="Phobius"/>
    </source>
</evidence>
<feature type="domain" description="Rhodopsin" evidence="8">
    <location>
        <begin position="34"/>
        <end position="257"/>
    </location>
</feature>
<evidence type="ECO:0000256" key="6">
    <source>
        <dbReference type="SAM" id="MobiDB-lite"/>
    </source>
</evidence>
<dbReference type="PANTHER" id="PTHR33048">
    <property type="entry name" value="PTH11-LIKE INTEGRAL MEMBRANE PROTEIN (AFU_ORTHOLOGUE AFUA_5G11245)"/>
    <property type="match status" value="1"/>
</dbReference>
<dbReference type="AlphaFoldDB" id="A0A5J5EU94"/>
<evidence type="ECO:0000256" key="5">
    <source>
        <dbReference type="ARBA" id="ARBA00038359"/>
    </source>
</evidence>
<evidence type="ECO:0000259" key="8">
    <source>
        <dbReference type="Pfam" id="PF20684"/>
    </source>
</evidence>
<dbReference type="InterPro" id="IPR049326">
    <property type="entry name" value="Rhodopsin_dom_fungi"/>
</dbReference>
<keyword evidence="4 7" id="KW-0472">Membrane</keyword>
<feature type="transmembrane region" description="Helical" evidence="7">
    <location>
        <begin position="201"/>
        <end position="223"/>
    </location>
</feature>
<evidence type="ECO:0000313" key="10">
    <source>
        <dbReference type="Proteomes" id="UP000326924"/>
    </source>
</evidence>
<gene>
    <name evidence="9" type="ORF">FN846DRAFT_908175</name>
</gene>
<proteinExistence type="inferred from homology"/>
<organism evidence="9 10">
    <name type="scientific">Sphaerosporella brunnea</name>
    <dbReference type="NCBI Taxonomy" id="1250544"/>
    <lineage>
        <taxon>Eukaryota</taxon>
        <taxon>Fungi</taxon>
        <taxon>Dikarya</taxon>
        <taxon>Ascomycota</taxon>
        <taxon>Pezizomycotina</taxon>
        <taxon>Pezizomycetes</taxon>
        <taxon>Pezizales</taxon>
        <taxon>Pyronemataceae</taxon>
        <taxon>Sphaerosporella</taxon>
    </lineage>
</organism>
<keyword evidence="10" id="KW-1185">Reference proteome</keyword>